<evidence type="ECO:0000313" key="1">
    <source>
        <dbReference type="EMBL" id="TFK84981.1"/>
    </source>
</evidence>
<dbReference type="EMBL" id="ML211282">
    <property type="protein sequence ID" value="TFK84981.1"/>
    <property type="molecule type" value="Genomic_DNA"/>
</dbReference>
<keyword evidence="2" id="KW-1185">Reference proteome</keyword>
<gene>
    <name evidence="1" type="ORF">K466DRAFT_601581</name>
</gene>
<reference evidence="1 2" key="1">
    <citation type="journal article" date="2019" name="Nat. Ecol. Evol.">
        <title>Megaphylogeny resolves global patterns of mushroom evolution.</title>
        <authorList>
            <person name="Varga T."/>
            <person name="Krizsan K."/>
            <person name="Foldi C."/>
            <person name="Dima B."/>
            <person name="Sanchez-Garcia M."/>
            <person name="Sanchez-Ramirez S."/>
            <person name="Szollosi G.J."/>
            <person name="Szarkandi J.G."/>
            <person name="Papp V."/>
            <person name="Albert L."/>
            <person name="Andreopoulos W."/>
            <person name="Angelini C."/>
            <person name="Antonin V."/>
            <person name="Barry K.W."/>
            <person name="Bougher N.L."/>
            <person name="Buchanan P."/>
            <person name="Buyck B."/>
            <person name="Bense V."/>
            <person name="Catcheside P."/>
            <person name="Chovatia M."/>
            <person name="Cooper J."/>
            <person name="Damon W."/>
            <person name="Desjardin D."/>
            <person name="Finy P."/>
            <person name="Geml J."/>
            <person name="Haridas S."/>
            <person name="Hughes K."/>
            <person name="Justo A."/>
            <person name="Karasinski D."/>
            <person name="Kautmanova I."/>
            <person name="Kiss B."/>
            <person name="Kocsube S."/>
            <person name="Kotiranta H."/>
            <person name="LaButti K.M."/>
            <person name="Lechner B.E."/>
            <person name="Liimatainen K."/>
            <person name="Lipzen A."/>
            <person name="Lukacs Z."/>
            <person name="Mihaltcheva S."/>
            <person name="Morgado L.N."/>
            <person name="Niskanen T."/>
            <person name="Noordeloos M.E."/>
            <person name="Ohm R.A."/>
            <person name="Ortiz-Santana B."/>
            <person name="Ovrebo C."/>
            <person name="Racz N."/>
            <person name="Riley R."/>
            <person name="Savchenko A."/>
            <person name="Shiryaev A."/>
            <person name="Soop K."/>
            <person name="Spirin V."/>
            <person name="Szebenyi C."/>
            <person name="Tomsovsky M."/>
            <person name="Tulloss R.E."/>
            <person name="Uehling J."/>
            <person name="Grigoriev I.V."/>
            <person name="Vagvolgyi C."/>
            <person name="Papp T."/>
            <person name="Martin F.M."/>
            <person name="Miettinen O."/>
            <person name="Hibbett D.S."/>
            <person name="Nagy L.G."/>
        </authorList>
    </citation>
    <scope>NUCLEOTIDE SEQUENCE [LARGE SCALE GENOMIC DNA]</scope>
    <source>
        <strain evidence="1 2">HHB13444</strain>
    </source>
</reference>
<name>A0A5C3P672_9APHY</name>
<dbReference type="Proteomes" id="UP000308197">
    <property type="component" value="Unassembled WGS sequence"/>
</dbReference>
<evidence type="ECO:0000313" key="2">
    <source>
        <dbReference type="Proteomes" id="UP000308197"/>
    </source>
</evidence>
<organism evidence="1 2">
    <name type="scientific">Polyporus arcularius HHB13444</name>
    <dbReference type="NCBI Taxonomy" id="1314778"/>
    <lineage>
        <taxon>Eukaryota</taxon>
        <taxon>Fungi</taxon>
        <taxon>Dikarya</taxon>
        <taxon>Basidiomycota</taxon>
        <taxon>Agaricomycotina</taxon>
        <taxon>Agaricomycetes</taxon>
        <taxon>Polyporales</taxon>
        <taxon>Polyporaceae</taxon>
        <taxon>Polyporus</taxon>
    </lineage>
</organism>
<proteinExistence type="predicted"/>
<protein>
    <submittedName>
        <fullName evidence="1">Uncharacterized protein</fullName>
    </submittedName>
</protein>
<accession>A0A5C3P672</accession>
<sequence>MLSLCSRKAPPLKDEVHNMTMTLAGQVKKVNTLAPKVAQVTKRRITCEELYAKVLEANNKQANNKHANTVEQKANNNVVAQENKDGVAQENKHGVTQENKHGVTQENVTQENEAKVVFDQDVPDGFDTAVMQVEAFQRLVALAHKALNAGLFDDEDDEEVVKQREGVCMYLASVGAGWMPKK</sequence>
<dbReference type="InParanoid" id="A0A5C3P672"/>
<dbReference type="AlphaFoldDB" id="A0A5C3P672"/>